<dbReference type="InterPro" id="IPR050523">
    <property type="entry name" value="AKR_Detox_Biosynth"/>
</dbReference>
<dbReference type="Pfam" id="PF00248">
    <property type="entry name" value="Aldo_ket_red"/>
    <property type="match status" value="1"/>
</dbReference>
<keyword evidence="4" id="KW-1185">Reference proteome</keyword>
<dbReference type="AlphaFoldDB" id="A0A9P3LEU4"/>
<comment type="caution">
    <text evidence="3">The sequence shown here is derived from an EMBL/GenBank/DDBJ whole genome shotgun (WGS) entry which is preliminary data.</text>
</comment>
<dbReference type="CDD" id="cd19075">
    <property type="entry name" value="AKR_AKR7A1-5"/>
    <property type="match status" value="1"/>
</dbReference>
<keyword evidence="1" id="KW-0560">Oxidoreductase</keyword>
<dbReference type="GO" id="GO:0016491">
    <property type="term" value="F:oxidoreductase activity"/>
    <property type="evidence" value="ECO:0007669"/>
    <property type="project" value="UniProtKB-KW"/>
</dbReference>
<dbReference type="SUPFAM" id="SSF51430">
    <property type="entry name" value="NAD(P)-linked oxidoreductase"/>
    <property type="match status" value="1"/>
</dbReference>
<dbReference type="InterPro" id="IPR018170">
    <property type="entry name" value="Aldo/ket_reductase_CS"/>
</dbReference>
<dbReference type="PROSITE" id="PS00062">
    <property type="entry name" value="ALDOKETO_REDUCTASE_2"/>
    <property type="match status" value="1"/>
</dbReference>
<dbReference type="PANTHER" id="PTHR43364:SF4">
    <property type="entry name" value="NAD(P)-LINKED OXIDOREDUCTASE SUPERFAMILY PROTEIN"/>
    <property type="match status" value="1"/>
</dbReference>
<evidence type="ECO:0000313" key="4">
    <source>
        <dbReference type="Proteomes" id="UP000703269"/>
    </source>
</evidence>
<dbReference type="OrthoDB" id="2310150at2759"/>
<protein>
    <submittedName>
        <fullName evidence="3">Aldo/keto reductase</fullName>
    </submittedName>
</protein>
<evidence type="ECO:0000313" key="3">
    <source>
        <dbReference type="EMBL" id="GJE91888.1"/>
    </source>
</evidence>
<dbReference type="EMBL" id="BPQB01000023">
    <property type="protein sequence ID" value="GJE91888.1"/>
    <property type="molecule type" value="Genomic_DNA"/>
</dbReference>
<reference evidence="3 4" key="1">
    <citation type="submission" date="2021-08" db="EMBL/GenBank/DDBJ databases">
        <title>Draft Genome Sequence of Phanerochaete sordida strain YK-624.</title>
        <authorList>
            <person name="Mori T."/>
            <person name="Dohra H."/>
            <person name="Suzuki T."/>
            <person name="Kawagishi H."/>
            <person name="Hirai H."/>
        </authorList>
    </citation>
    <scope>NUCLEOTIDE SEQUENCE [LARGE SCALE GENOMIC DNA]</scope>
    <source>
        <strain evidence="3 4">YK-624</strain>
    </source>
</reference>
<evidence type="ECO:0000259" key="2">
    <source>
        <dbReference type="Pfam" id="PF00248"/>
    </source>
</evidence>
<feature type="domain" description="NADP-dependent oxidoreductase" evidence="2">
    <location>
        <begin position="6"/>
        <end position="309"/>
    </location>
</feature>
<evidence type="ECO:0000256" key="1">
    <source>
        <dbReference type="ARBA" id="ARBA00023002"/>
    </source>
</evidence>
<dbReference type="InterPro" id="IPR036812">
    <property type="entry name" value="NAD(P)_OxRdtase_dom_sf"/>
</dbReference>
<dbReference type="InterPro" id="IPR023210">
    <property type="entry name" value="NADP_OxRdtase_dom"/>
</dbReference>
<dbReference type="PANTHER" id="PTHR43364">
    <property type="entry name" value="NADH-SPECIFIC METHYLGLYOXAL REDUCTASE-RELATED"/>
    <property type="match status" value="1"/>
</dbReference>
<dbReference type="Gene3D" id="3.20.20.100">
    <property type="entry name" value="NADP-dependent oxidoreductase domain"/>
    <property type="match status" value="1"/>
</dbReference>
<proteinExistence type="predicted"/>
<sequence length="321" mass="35345">MPARIPLVLGAAQIGAAEFNPRVADPALAQAFVDLMLAHGHAGIDTSRIYCGGSSEQVLGTLDLRGVARVDTKVAPMAPWGHAPEKIRASLDASRAALNGKKIRVLYLHAPDRSVPFEETLAALDALHRAGYFEELGLSNYMAWEVAEVVGICARRGFVAPRVYEGIYNLLDRRVEDELFACLRKFGIRFAAFTPLAGGYLSDRFFVPGAQNAGALAKFDASNKYSWFYTSRYFPMAPAVAELLEVVTAHGLTLNEVALRWLQWHSMLRPGDHGIIVAASKEEQLQMTLRDCEKGPLPEAVVEACEETWRKVKGVAVKYWQ</sequence>
<gene>
    <name evidence="3" type="ORF">PsYK624_080390</name>
</gene>
<dbReference type="Proteomes" id="UP000703269">
    <property type="component" value="Unassembled WGS sequence"/>
</dbReference>
<name>A0A9P3LEU4_9APHY</name>
<organism evidence="3 4">
    <name type="scientific">Phanerochaete sordida</name>
    <dbReference type="NCBI Taxonomy" id="48140"/>
    <lineage>
        <taxon>Eukaryota</taxon>
        <taxon>Fungi</taxon>
        <taxon>Dikarya</taxon>
        <taxon>Basidiomycota</taxon>
        <taxon>Agaricomycotina</taxon>
        <taxon>Agaricomycetes</taxon>
        <taxon>Polyporales</taxon>
        <taxon>Phanerochaetaceae</taxon>
        <taxon>Phanerochaete</taxon>
    </lineage>
</organism>
<accession>A0A9P3LEU4</accession>